<feature type="non-terminal residue" evidence="3">
    <location>
        <position position="1"/>
    </location>
</feature>
<keyword evidence="4" id="KW-1185">Reference proteome</keyword>
<dbReference type="InterPro" id="IPR027417">
    <property type="entry name" value="P-loop_NTPase"/>
</dbReference>
<evidence type="ECO:0000313" key="3">
    <source>
        <dbReference type="EMBL" id="KAH3686205.1"/>
    </source>
</evidence>
<dbReference type="PRINTS" id="PR00449">
    <property type="entry name" value="RASTRNSFRMNG"/>
</dbReference>
<protein>
    <submittedName>
        <fullName evidence="3">Uncharacterized protein</fullName>
    </submittedName>
</protein>
<keyword evidence="2" id="KW-0342">GTP-binding</keyword>
<dbReference type="SUPFAM" id="SSF52540">
    <property type="entry name" value="P-loop containing nucleoside triphosphate hydrolases"/>
    <property type="match status" value="1"/>
</dbReference>
<dbReference type="AlphaFoldDB" id="A0A9P8QAR5"/>
<dbReference type="GO" id="GO:0005525">
    <property type="term" value="F:GTP binding"/>
    <property type="evidence" value="ECO:0007669"/>
    <property type="project" value="UniProtKB-KW"/>
</dbReference>
<dbReference type="GO" id="GO:0003924">
    <property type="term" value="F:GTPase activity"/>
    <property type="evidence" value="ECO:0007669"/>
    <property type="project" value="InterPro"/>
</dbReference>
<dbReference type="Gene3D" id="3.40.50.300">
    <property type="entry name" value="P-loop containing nucleotide triphosphate hydrolases"/>
    <property type="match status" value="1"/>
</dbReference>
<dbReference type="InterPro" id="IPR001806">
    <property type="entry name" value="Small_GTPase"/>
</dbReference>
<dbReference type="SMART" id="SM00173">
    <property type="entry name" value="RAS"/>
    <property type="match status" value="1"/>
</dbReference>
<name>A0A9P8QAR5_WICPI</name>
<keyword evidence="1" id="KW-0547">Nucleotide-binding</keyword>
<gene>
    <name evidence="3" type="ORF">WICPIJ_002816</name>
</gene>
<reference evidence="3" key="2">
    <citation type="submission" date="2021-01" db="EMBL/GenBank/DDBJ databases">
        <authorList>
            <person name="Schikora-Tamarit M.A."/>
        </authorList>
    </citation>
    <scope>NUCLEOTIDE SEQUENCE</scope>
    <source>
        <strain evidence="3">CBS2887</strain>
    </source>
</reference>
<dbReference type="SMART" id="SM00175">
    <property type="entry name" value="RAB"/>
    <property type="match status" value="1"/>
</dbReference>
<dbReference type="PANTHER" id="PTHR24073">
    <property type="entry name" value="DRAB5-RELATED"/>
    <property type="match status" value="1"/>
</dbReference>
<reference evidence="3" key="1">
    <citation type="journal article" date="2021" name="Open Biol.">
        <title>Shared evolutionary footprints suggest mitochondrial oxidative damage underlies multiple complex I losses in fungi.</title>
        <authorList>
            <person name="Schikora-Tamarit M.A."/>
            <person name="Marcet-Houben M."/>
            <person name="Nosek J."/>
            <person name="Gabaldon T."/>
        </authorList>
    </citation>
    <scope>NUCLEOTIDE SEQUENCE</scope>
    <source>
        <strain evidence="3">CBS2887</strain>
    </source>
</reference>
<evidence type="ECO:0000313" key="4">
    <source>
        <dbReference type="Proteomes" id="UP000774326"/>
    </source>
</evidence>
<dbReference type="Proteomes" id="UP000774326">
    <property type="component" value="Unassembled WGS sequence"/>
</dbReference>
<dbReference type="Pfam" id="PF00071">
    <property type="entry name" value="Ras"/>
    <property type="match status" value="1"/>
</dbReference>
<dbReference type="PROSITE" id="PS51419">
    <property type="entry name" value="RAB"/>
    <property type="match status" value="1"/>
</dbReference>
<comment type="caution">
    <text evidence="3">The sequence shown here is derived from an EMBL/GenBank/DDBJ whole genome shotgun (WGS) entry which is preliminary data.</text>
</comment>
<sequence>MSSNTDHRQAKVKLVLLVGKTTLVTHFIQTQFTPNIQSTIGAAFITKTLDIDSLTSVKFEIWDTAGQERYKSLAPMYYRGADFAIVVFDMSELAVAGSWDRALRWIEELKIQGLRSSENGQNGAAGGGGVIVKLVGNKCDLVREGANQTTAFG</sequence>
<dbReference type="InterPro" id="IPR005225">
    <property type="entry name" value="Small_GTP-bd"/>
</dbReference>
<accession>A0A9P8QAR5</accession>
<organism evidence="3 4">
    <name type="scientific">Wickerhamomyces pijperi</name>
    <name type="common">Yeast</name>
    <name type="synonym">Pichia pijperi</name>
    <dbReference type="NCBI Taxonomy" id="599730"/>
    <lineage>
        <taxon>Eukaryota</taxon>
        <taxon>Fungi</taxon>
        <taxon>Dikarya</taxon>
        <taxon>Ascomycota</taxon>
        <taxon>Saccharomycotina</taxon>
        <taxon>Saccharomycetes</taxon>
        <taxon>Phaffomycetales</taxon>
        <taxon>Wickerhamomycetaceae</taxon>
        <taxon>Wickerhamomyces</taxon>
    </lineage>
</organism>
<dbReference type="NCBIfam" id="TIGR00231">
    <property type="entry name" value="small_GTP"/>
    <property type="match status" value="1"/>
</dbReference>
<proteinExistence type="predicted"/>
<dbReference type="OrthoDB" id="63533at2759"/>
<evidence type="ECO:0000256" key="1">
    <source>
        <dbReference type="ARBA" id="ARBA00022741"/>
    </source>
</evidence>
<dbReference type="EMBL" id="JAEUBG010001559">
    <property type="protein sequence ID" value="KAH3686205.1"/>
    <property type="molecule type" value="Genomic_DNA"/>
</dbReference>
<evidence type="ECO:0000256" key="2">
    <source>
        <dbReference type="ARBA" id="ARBA00023134"/>
    </source>
</evidence>